<evidence type="ECO:0000256" key="10">
    <source>
        <dbReference type="ARBA" id="ARBA00063658"/>
    </source>
</evidence>
<comment type="caution">
    <text evidence="15">The sequence shown here is derived from an EMBL/GenBank/DDBJ whole genome shotgun (WGS) entry which is preliminary data.</text>
</comment>
<dbReference type="PROSITE" id="PS00211">
    <property type="entry name" value="ABC_TRANSPORTER_1"/>
    <property type="match status" value="1"/>
</dbReference>
<dbReference type="Proteomes" id="UP000069654">
    <property type="component" value="Unassembled WGS sequence"/>
</dbReference>
<dbReference type="GO" id="GO:0055052">
    <property type="term" value="C:ATP-binding cassette (ABC) transporter complex, substrate-binding subunit-containing"/>
    <property type="evidence" value="ECO:0007669"/>
    <property type="project" value="TreeGrafter"/>
</dbReference>
<dbReference type="InterPro" id="IPR003593">
    <property type="entry name" value="AAA+_ATPase"/>
</dbReference>
<dbReference type="GO" id="GO:0005524">
    <property type="term" value="F:ATP binding"/>
    <property type="evidence" value="ECO:0007669"/>
    <property type="project" value="UniProtKB-KW"/>
</dbReference>
<dbReference type="GO" id="GO:0008643">
    <property type="term" value="P:carbohydrate transport"/>
    <property type="evidence" value="ECO:0007669"/>
    <property type="project" value="InterPro"/>
</dbReference>
<accession>A0A100XG22</accession>
<dbReference type="InterPro" id="IPR047641">
    <property type="entry name" value="ABC_transpr_MalK/UgpC-like"/>
</dbReference>
<dbReference type="OrthoDB" id="9802264at2"/>
<comment type="catalytic activity">
    <reaction evidence="8">
        <text>alpha,alpha-trehalose(out) + ATP + H2O = alpha,alpha-trehalose(in) + ADP + phosphate + H(+)</text>
        <dbReference type="Rhea" id="RHEA:75203"/>
        <dbReference type="ChEBI" id="CHEBI:15377"/>
        <dbReference type="ChEBI" id="CHEBI:15378"/>
        <dbReference type="ChEBI" id="CHEBI:16551"/>
        <dbReference type="ChEBI" id="CHEBI:30616"/>
        <dbReference type="ChEBI" id="CHEBI:43474"/>
        <dbReference type="ChEBI" id="CHEBI:456216"/>
    </reaction>
</comment>
<dbReference type="InterPro" id="IPR008995">
    <property type="entry name" value="Mo/tungstate-bd_C_term_dom"/>
</dbReference>
<sequence length="395" mass="42762">MAEIVLDKVTKSYPDGAGGVRHAVKDLSLTIADGEFIILVGPSGCGKSTTLNMIAGLEDITSGEIRIDGERVNEVAPKDRDIAMVFQSYALYPHMTVRQNIAFPLTLAKMKKADIARKVEETAKILDLTELLDRKPAQLSGGQRQRVAMGRAIVRQPKAFLMDEPLSNLDAKLRVQMRSEIARLQSRLRTTTVYVTHDQTEAMTLGDRVVVMLDGVAQQIGTPDELYTQPANLFVAGFIGSPGMNFFPASLTDAGVRLPFGEALLPPDVLDTVRRHEKTDNIIAGLRPEHLEDVSLLDTYARLGAVTFDVNVELVESLGAEKYVHFRAEGAGAHAAQLAQLAAESGAGENEFIARVSTESKAKKGQSLQLAFNPAKLLVFDADTGANLTLPPSDA</sequence>
<evidence type="ECO:0000256" key="9">
    <source>
        <dbReference type="ARBA" id="ARBA00056091"/>
    </source>
</evidence>
<reference evidence="15 16" key="1">
    <citation type="journal article" date="2016" name="Genome Announc.">
        <title>Draft Genome Sequences of Five Rapidly Growing Mycobacterium Species, M. thermoresistibile, M. fortuitum subsp. acetamidolyticum, M. canariasense, M. brisbanense, and M. novocastrense.</title>
        <authorList>
            <person name="Katahira K."/>
            <person name="Ogura Y."/>
            <person name="Gotoh Y."/>
            <person name="Hayashi T."/>
        </authorList>
    </citation>
    <scope>NUCLEOTIDE SEQUENCE [LARGE SCALE GENOMIC DNA]</scope>
    <source>
        <strain evidence="15 16">JCM6362</strain>
    </source>
</reference>
<dbReference type="PANTHER" id="PTHR43875">
    <property type="entry name" value="MALTODEXTRIN IMPORT ATP-BINDING PROTEIN MSMX"/>
    <property type="match status" value="1"/>
</dbReference>
<dbReference type="OMA" id="SPKAFLM"/>
<dbReference type="InterPro" id="IPR040582">
    <property type="entry name" value="OB_MalK-like"/>
</dbReference>
<dbReference type="InterPro" id="IPR027417">
    <property type="entry name" value="P-loop_NTPase"/>
</dbReference>
<protein>
    <recommendedName>
        <fullName evidence="11">Trehalose import ATP-binding protein SugC</fullName>
    </recommendedName>
    <alternativeName>
        <fullName evidence="13">Nucleotide-binding domain of SugABC transporter</fullName>
    </alternativeName>
    <alternativeName>
        <fullName evidence="12">SugABC transporter ATPase SugC</fullName>
    </alternativeName>
</protein>
<dbReference type="SUPFAM" id="SSF52540">
    <property type="entry name" value="P-loop containing nucleoside triphosphate hydrolases"/>
    <property type="match status" value="1"/>
</dbReference>
<dbReference type="NCBIfam" id="NF008653">
    <property type="entry name" value="PRK11650.1"/>
    <property type="match status" value="1"/>
</dbReference>
<dbReference type="AlphaFoldDB" id="A0A100XG22"/>
<keyword evidence="2" id="KW-0813">Transport</keyword>
<dbReference type="GO" id="GO:0016887">
    <property type="term" value="F:ATP hydrolysis activity"/>
    <property type="evidence" value="ECO:0007669"/>
    <property type="project" value="InterPro"/>
</dbReference>
<evidence type="ECO:0000256" key="13">
    <source>
        <dbReference type="ARBA" id="ARBA00082626"/>
    </source>
</evidence>
<dbReference type="FunFam" id="3.40.50.300:FF:000042">
    <property type="entry name" value="Maltose/maltodextrin ABC transporter, ATP-binding protein"/>
    <property type="match status" value="1"/>
</dbReference>
<keyword evidence="6" id="KW-1278">Translocase</keyword>
<dbReference type="InterPro" id="IPR003439">
    <property type="entry name" value="ABC_transporter-like_ATP-bd"/>
</dbReference>
<dbReference type="RefSeq" id="WP_003924984.1">
    <property type="nucleotide sequence ID" value="NZ_BCTB01000020.1"/>
</dbReference>
<dbReference type="Gene3D" id="3.40.50.300">
    <property type="entry name" value="P-loop containing nucleotide triphosphate hydrolases"/>
    <property type="match status" value="1"/>
</dbReference>
<proteinExistence type="predicted"/>
<dbReference type="PROSITE" id="PS50893">
    <property type="entry name" value="ABC_TRANSPORTER_2"/>
    <property type="match status" value="1"/>
</dbReference>
<comment type="subcellular location">
    <subcellularLocation>
        <location evidence="1">Cell inner membrane</location>
        <topology evidence="1">Peripheral membrane protein</topology>
        <orientation evidence="1">Cytoplasmic side</orientation>
    </subcellularLocation>
</comment>
<evidence type="ECO:0000259" key="14">
    <source>
        <dbReference type="PROSITE" id="PS50893"/>
    </source>
</evidence>
<dbReference type="InterPro" id="IPR012340">
    <property type="entry name" value="NA-bd_OB-fold"/>
</dbReference>
<evidence type="ECO:0000256" key="4">
    <source>
        <dbReference type="ARBA" id="ARBA00022741"/>
    </source>
</evidence>
<dbReference type="SUPFAM" id="SSF50331">
    <property type="entry name" value="MOP-like"/>
    <property type="match status" value="1"/>
</dbReference>
<organism evidence="15 16">
    <name type="scientific">Mycolicibacterium thermoresistibile</name>
    <name type="common">Mycobacterium thermoresistibile</name>
    <dbReference type="NCBI Taxonomy" id="1797"/>
    <lineage>
        <taxon>Bacteria</taxon>
        <taxon>Bacillati</taxon>
        <taxon>Actinomycetota</taxon>
        <taxon>Actinomycetes</taxon>
        <taxon>Mycobacteriales</taxon>
        <taxon>Mycobacteriaceae</taxon>
        <taxon>Mycolicibacterium</taxon>
    </lineage>
</organism>
<evidence type="ECO:0000256" key="6">
    <source>
        <dbReference type="ARBA" id="ARBA00022967"/>
    </source>
</evidence>
<comment type="subunit">
    <text evidence="10">Monomer. Homodimerizes in the presence of ATP. The complex is composed of two ATP-binding proteins (SugC), two transmembrane proteins (SugA and SugB) and a solute-binding protein (LpqY).</text>
</comment>
<comment type="function">
    <text evidence="9">Part of the ABC transporter complex LpqY-SugA-SugB-SugC, which is highly specific for uptake of trehalose. Involved in the recycling of extracellular trehalose released from trehalose-containing molecules synthesized by M.tuberculosis. Trehalose uptake is essential for virulence. Responsible for energy coupling to the transport system.</text>
</comment>
<feature type="domain" description="ABC transporter" evidence="14">
    <location>
        <begin position="4"/>
        <end position="239"/>
    </location>
</feature>
<evidence type="ECO:0000256" key="5">
    <source>
        <dbReference type="ARBA" id="ARBA00022840"/>
    </source>
</evidence>
<dbReference type="Gene3D" id="2.40.50.140">
    <property type="entry name" value="Nucleic acid-binding proteins"/>
    <property type="match status" value="1"/>
</dbReference>
<dbReference type="InterPro" id="IPR017871">
    <property type="entry name" value="ABC_transporter-like_CS"/>
</dbReference>
<dbReference type="CDD" id="cd03301">
    <property type="entry name" value="ABC_MalK_N"/>
    <property type="match status" value="1"/>
</dbReference>
<evidence type="ECO:0000256" key="7">
    <source>
        <dbReference type="ARBA" id="ARBA00023136"/>
    </source>
</evidence>
<dbReference type="GO" id="GO:0140359">
    <property type="term" value="F:ABC-type transporter activity"/>
    <property type="evidence" value="ECO:0007669"/>
    <property type="project" value="InterPro"/>
</dbReference>
<dbReference type="EMBL" id="BCTB01000020">
    <property type="protein sequence ID" value="GAT15854.1"/>
    <property type="molecule type" value="Genomic_DNA"/>
</dbReference>
<dbReference type="InterPro" id="IPR015855">
    <property type="entry name" value="ABC_transpr_MalK-like"/>
</dbReference>
<dbReference type="Pfam" id="PF17912">
    <property type="entry name" value="OB_MalK"/>
    <property type="match status" value="1"/>
</dbReference>
<evidence type="ECO:0000256" key="8">
    <source>
        <dbReference type="ARBA" id="ARBA00050305"/>
    </source>
</evidence>
<dbReference type="Gene3D" id="2.40.50.100">
    <property type="match status" value="2"/>
</dbReference>
<evidence type="ECO:0000256" key="12">
    <source>
        <dbReference type="ARBA" id="ARBA00080647"/>
    </source>
</evidence>
<reference evidence="16" key="2">
    <citation type="submission" date="2016-02" db="EMBL/GenBank/DDBJ databases">
        <title>Draft genome sequence of five rapidly growing Mycobacterium species.</title>
        <authorList>
            <person name="Katahira K."/>
            <person name="Gotou Y."/>
            <person name="Iida K."/>
            <person name="Ogura Y."/>
            <person name="Hayashi T."/>
        </authorList>
    </citation>
    <scope>NUCLEOTIDE SEQUENCE [LARGE SCALE GENOMIC DNA]</scope>
    <source>
        <strain evidence="16">JCM6362</strain>
    </source>
</reference>
<evidence type="ECO:0000256" key="11">
    <source>
        <dbReference type="ARBA" id="ARBA00072105"/>
    </source>
</evidence>
<keyword evidence="7" id="KW-0472">Membrane</keyword>
<evidence type="ECO:0000256" key="2">
    <source>
        <dbReference type="ARBA" id="ARBA00022448"/>
    </source>
</evidence>
<dbReference type="STRING" id="1797.RMCT_2824"/>
<evidence type="ECO:0000256" key="3">
    <source>
        <dbReference type="ARBA" id="ARBA00022475"/>
    </source>
</evidence>
<dbReference type="PANTHER" id="PTHR43875:SF15">
    <property type="entry name" value="TREHALOSE IMPORT ATP-BINDING PROTEIN SUGC"/>
    <property type="match status" value="1"/>
</dbReference>
<keyword evidence="4" id="KW-0547">Nucleotide-binding</keyword>
<evidence type="ECO:0000313" key="16">
    <source>
        <dbReference type="Proteomes" id="UP000069654"/>
    </source>
</evidence>
<name>A0A100XG22_MYCTH</name>
<evidence type="ECO:0000313" key="15">
    <source>
        <dbReference type="EMBL" id="GAT15854.1"/>
    </source>
</evidence>
<keyword evidence="5 15" id="KW-0067">ATP-binding</keyword>
<gene>
    <name evidence="15" type="ORF">RMCT_2824</name>
</gene>
<dbReference type="Pfam" id="PF00005">
    <property type="entry name" value="ABC_tran"/>
    <property type="match status" value="1"/>
</dbReference>
<dbReference type="SMART" id="SM00382">
    <property type="entry name" value="AAA"/>
    <property type="match status" value="1"/>
</dbReference>
<evidence type="ECO:0000256" key="1">
    <source>
        <dbReference type="ARBA" id="ARBA00004515"/>
    </source>
</evidence>
<keyword evidence="3" id="KW-1003">Cell membrane</keyword>